<dbReference type="InterPro" id="IPR036869">
    <property type="entry name" value="J_dom_sf"/>
</dbReference>
<feature type="region of interest" description="Disordered" evidence="3">
    <location>
        <begin position="1"/>
        <end position="30"/>
    </location>
</feature>
<evidence type="ECO:0000256" key="1">
    <source>
        <dbReference type="ARBA" id="ARBA00010476"/>
    </source>
</evidence>
<evidence type="ECO:0000256" key="3">
    <source>
        <dbReference type="SAM" id="MobiDB-lite"/>
    </source>
</evidence>
<feature type="compositionally biased region" description="Basic residues" evidence="3">
    <location>
        <begin position="1"/>
        <end position="11"/>
    </location>
</feature>
<dbReference type="EMBL" id="CAKLBY020000047">
    <property type="protein sequence ID" value="CAK7918492.1"/>
    <property type="molecule type" value="Genomic_DNA"/>
</dbReference>
<dbReference type="GO" id="GO:0051087">
    <property type="term" value="F:protein-folding chaperone binding"/>
    <property type="evidence" value="ECO:0007669"/>
    <property type="project" value="InterPro"/>
</dbReference>
<accession>A0AAV1TI64</accession>
<dbReference type="SUPFAM" id="SSF47144">
    <property type="entry name" value="HSC20 (HSCB), C-terminal oligomerisation domain"/>
    <property type="match status" value="1"/>
</dbReference>
<reference evidence="5" key="1">
    <citation type="submission" date="2024-01" db="EMBL/GenBank/DDBJ databases">
        <authorList>
            <person name="Webb A."/>
        </authorList>
    </citation>
    <scope>NUCLEOTIDE SEQUENCE</scope>
    <source>
        <strain evidence="5">Pm1</strain>
    </source>
</reference>
<dbReference type="PANTHER" id="PTHR14021">
    <property type="entry name" value="IRON-SULFUR CLUSTER CO-CHAPERONE PROTEIN HSCB"/>
    <property type="match status" value="1"/>
</dbReference>
<evidence type="ECO:0000313" key="6">
    <source>
        <dbReference type="Proteomes" id="UP001162060"/>
    </source>
</evidence>
<dbReference type="Gene3D" id="1.10.287.110">
    <property type="entry name" value="DnaJ domain"/>
    <property type="match status" value="1"/>
</dbReference>
<proteinExistence type="inferred from homology"/>
<feature type="domain" description="J" evidence="4">
    <location>
        <begin position="74"/>
        <end position="146"/>
    </location>
</feature>
<dbReference type="InterPro" id="IPR004640">
    <property type="entry name" value="HscB"/>
</dbReference>
<evidence type="ECO:0000313" key="5">
    <source>
        <dbReference type="EMBL" id="CAK7918492.1"/>
    </source>
</evidence>
<keyword evidence="2" id="KW-0143">Chaperone</keyword>
<protein>
    <recommendedName>
        <fullName evidence="4">J domain-containing protein</fullName>
    </recommendedName>
</protein>
<dbReference type="Pfam" id="PF07743">
    <property type="entry name" value="HSCB_C"/>
    <property type="match status" value="1"/>
</dbReference>
<dbReference type="NCBIfam" id="TIGR00714">
    <property type="entry name" value="hscB"/>
    <property type="match status" value="1"/>
</dbReference>
<dbReference type="GO" id="GO:0051259">
    <property type="term" value="P:protein complex oligomerization"/>
    <property type="evidence" value="ECO:0007669"/>
    <property type="project" value="InterPro"/>
</dbReference>
<dbReference type="SUPFAM" id="SSF46565">
    <property type="entry name" value="Chaperone J-domain"/>
    <property type="match status" value="1"/>
</dbReference>
<dbReference type="Pfam" id="PF00226">
    <property type="entry name" value="DnaJ"/>
    <property type="match status" value="1"/>
</dbReference>
<sequence>MLSGKLFRRSLQRSLRAPQPPRRYAVTRNESESVAQSLQQDDGSSCWKCDHVSSSCSFFCRKCDAIQPLSKRCNYFEMFNIPKNFKLEPRSIEKTYWNLLKRLHPDLYGSKSEFEQELSAANAAVVNDAYKILKTANTRVKYLLSLDGIDALGETASTAVNPELLMEMMGIRERIATAANVDVLHDIREELLNRIDDVIKKLDEVYDKDQDLEAAKGYAVELQYTVKCVEEIDLREEKLDG</sequence>
<dbReference type="InterPro" id="IPR001623">
    <property type="entry name" value="DnaJ_domain"/>
</dbReference>
<dbReference type="HAMAP" id="MF_00682">
    <property type="entry name" value="HscB"/>
    <property type="match status" value="1"/>
</dbReference>
<dbReference type="PROSITE" id="PS50076">
    <property type="entry name" value="DNAJ_2"/>
    <property type="match status" value="1"/>
</dbReference>
<dbReference type="GO" id="GO:0005739">
    <property type="term" value="C:mitochondrion"/>
    <property type="evidence" value="ECO:0007669"/>
    <property type="project" value="TreeGrafter"/>
</dbReference>
<gene>
    <name evidence="5" type="ORF">PM001_LOCUS5804</name>
</gene>
<dbReference type="GO" id="GO:0001671">
    <property type="term" value="F:ATPase activator activity"/>
    <property type="evidence" value="ECO:0007669"/>
    <property type="project" value="InterPro"/>
</dbReference>
<dbReference type="Proteomes" id="UP001162060">
    <property type="component" value="Unassembled WGS sequence"/>
</dbReference>
<dbReference type="AlphaFoldDB" id="A0AAV1TI64"/>
<organism evidence="5 6">
    <name type="scientific">Peronospora matthiolae</name>
    <dbReference type="NCBI Taxonomy" id="2874970"/>
    <lineage>
        <taxon>Eukaryota</taxon>
        <taxon>Sar</taxon>
        <taxon>Stramenopiles</taxon>
        <taxon>Oomycota</taxon>
        <taxon>Peronosporomycetes</taxon>
        <taxon>Peronosporales</taxon>
        <taxon>Peronosporaceae</taxon>
        <taxon>Peronospora</taxon>
    </lineage>
</organism>
<dbReference type="PANTHER" id="PTHR14021:SF15">
    <property type="entry name" value="IRON-SULFUR CLUSTER CO-CHAPERONE PROTEIN HSCB"/>
    <property type="match status" value="1"/>
</dbReference>
<dbReference type="InterPro" id="IPR036386">
    <property type="entry name" value="HscB_C_sf"/>
</dbReference>
<evidence type="ECO:0000256" key="2">
    <source>
        <dbReference type="ARBA" id="ARBA00023186"/>
    </source>
</evidence>
<comment type="similarity">
    <text evidence="1">Belongs to the HscB family.</text>
</comment>
<dbReference type="GO" id="GO:0044571">
    <property type="term" value="P:[2Fe-2S] cluster assembly"/>
    <property type="evidence" value="ECO:0007669"/>
    <property type="project" value="InterPro"/>
</dbReference>
<dbReference type="Gene3D" id="1.20.1280.20">
    <property type="entry name" value="HscB, C-terminal domain"/>
    <property type="match status" value="1"/>
</dbReference>
<name>A0AAV1TI64_9STRA</name>
<comment type="caution">
    <text evidence="5">The sequence shown here is derived from an EMBL/GenBank/DDBJ whole genome shotgun (WGS) entry which is preliminary data.</text>
</comment>
<evidence type="ECO:0000259" key="4">
    <source>
        <dbReference type="PROSITE" id="PS50076"/>
    </source>
</evidence>
<dbReference type="InterPro" id="IPR009073">
    <property type="entry name" value="HscB_oligo_C"/>
</dbReference>